<sequence>MQENRWEEVAVVQGRSSRLHIHEGFRKCVLRSQNSRAMGGSLQVKTFLPLSKAKRADKCLPLDTNLNTPAPSSLADEDKEAASNGGSGCSSGQ</sequence>
<feature type="region of interest" description="Disordered" evidence="1">
    <location>
        <begin position="61"/>
        <end position="93"/>
    </location>
</feature>
<dbReference type="EMBL" id="BSYO01000040">
    <property type="protein sequence ID" value="GMH31294.1"/>
    <property type="molecule type" value="Genomic_DNA"/>
</dbReference>
<gene>
    <name evidence="2" type="ORF">Nepgr_033137</name>
</gene>
<evidence type="ECO:0000256" key="1">
    <source>
        <dbReference type="SAM" id="MobiDB-lite"/>
    </source>
</evidence>
<organism evidence="2 3">
    <name type="scientific">Nepenthes gracilis</name>
    <name type="common">Slender pitcher plant</name>
    <dbReference type="NCBI Taxonomy" id="150966"/>
    <lineage>
        <taxon>Eukaryota</taxon>
        <taxon>Viridiplantae</taxon>
        <taxon>Streptophyta</taxon>
        <taxon>Embryophyta</taxon>
        <taxon>Tracheophyta</taxon>
        <taxon>Spermatophyta</taxon>
        <taxon>Magnoliopsida</taxon>
        <taxon>eudicotyledons</taxon>
        <taxon>Gunneridae</taxon>
        <taxon>Pentapetalae</taxon>
        <taxon>Caryophyllales</taxon>
        <taxon>Nepenthaceae</taxon>
        <taxon>Nepenthes</taxon>
    </lineage>
</organism>
<dbReference type="Proteomes" id="UP001279734">
    <property type="component" value="Unassembled WGS sequence"/>
</dbReference>
<evidence type="ECO:0000313" key="2">
    <source>
        <dbReference type="EMBL" id="GMH31294.1"/>
    </source>
</evidence>
<protein>
    <submittedName>
        <fullName evidence="2">Uncharacterized protein</fullName>
    </submittedName>
</protein>
<evidence type="ECO:0000313" key="3">
    <source>
        <dbReference type="Proteomes" id="UP001279734"/>
    </source>
</evidence>
<proteinExistence type="predicted"/>
<name>A0AAD3TLH3_NEPGR</name>
<dbReference type="AlphaFoldDB" id="A0AAD3TLH3"/>
<accession>A0AAD3TLH3</accession>
<reference evidence="2" key="1">
    <citation type="submission" date="2023-05" db="EMBL/GenBank/DDBJ databases">
        <title>Nepenthes gracilis genome sequencing.</title>
        <authorList>
            <person name="Fukushima K."/>
        </authorList>
    </citation>
    <scope>NUCLEOTIDE SEQUENCE</scope>
    <source>
        <strain evidence="2">SING2019-196</strain>
    </source>
</reference>
<keyword evidence="3" id="KW-1185">Reference proteome</keyword>
<comment type="caution">
    <text evidence="2">The sequence shown here is derived from an EMBL/GenBank/DDBJ whole genome shotgun (WGS) entry which is preliminary data.</text>
</comment>